<name>A0A1C3EJA9_9GAMM</name>
<evidence type="ECO:0008006" key="3">
    <source>
        <dbReference type="Google" id="ProtNLM"/>
    </source>
</evidence>
<accession>A0A1C3EJA9</accession>
<keyword evidence="2" id="KW-1185">Reference proteome</keyword>
<proteinExistence type="predicted"/>
<reference evidence="1 2" key="1">
    <citation type="submission" date="2016-05" db="EMBL/GenBank/DDBJ databases">
        <title>Genomic Taxonomy of the Vibrionaceae.</title>
        <authorList>
            <person name="Gomez-Gil B."/>
            <person name="Enciso-Ibarra J."/>
        </authorList>
    </citation>
    <scope>NUCLEOTIDE SEQUENCE [LARGE SCALE GENOMIC DNA]</scope>
    <source>
        <strain evidence="1 2">CAIM 1920</strain>
    </source>
</reference>
<dbReference type="Proteomes" id="UP000094936">
    <property type="component" value="Unassembled WGS sequence"/>
</dbReference>
<comment type="caution">
    <text evidence="1">The sequence shown here is derived from an EMBL/GenBank/DDBJ whole genome shotgun (WGS) entry which is preliminary data.</text>
</comment>
<evidence type="ECO:0000313" key="2">
    <source>
        <dbReference type="Proteomes" id="UP000094936"/>
    </source>
</evidence>
<dbReference type="InterPro" id="IPR018652">
    <property type="entry name" value="DUF2082_NA-bd_Znr"/>
</dbReference>
<gene>
    <name evidence="1" type="ORF">A8L45_10945</name>
</gene>
<dbReference type="STRING" id="1080227.A8L45_10945"/>
<dbReference type="EMBL" id="LYBM01000017">
    <property type="protein sequence ID" value="ODA33327.1"/>
    <property type="molecule type" value="Genomic_DNA"/>
</dbReference>
<dbReference type="Pfam" id="PF09855">
    <property type="entry name" value="Zn_ribbon_13"/>
    <property type="match status" value="1"/>
</dbReference>
<sequence length="77" mass="8845">MANHVLGSKTSYQFSCVKCNSESYEIGELRASGGFWSTFFNYNKNRFYFLSCSECGHTEFYNRQLGKGQKLFDLLTG</sequence>
<protein>
    <recommendedName>
        <fullName evidence="3">GTP-binding protein</fullName>
    </recommendedName>
</protein>
<organism evidence="1 2">
    <name type="scientific">Veronia pacifica</name>
    <dbReference type="NCBI Taxonomy" id="1080227"/>
    <lineage>
        <taxon>Bacteria</taxon>
        <taxon>Pseudomonadati</taxon>
        <taxon>Pseudomonadota</taxon>
        <taxon>Gammaproteobacteria</taxon>
        <taxon>Vibrionales</taxon>
        <taxon>Vibrionaceae</taxon>
        <taxon>Veronia</taxon>
    </lineage>
</organism>
<evidence type="ECO:0000313" key="1">
    <source>
        <dbReference type="EMBL" id="ODA33327.1"/>
    </source>
</evidence>
<dbReference type="AlphaFoldDB" id="A0A1C3EJA9"/>